<sequence>MANPETPRQNPRIPFGLKDISEPLYPTSPTPRPKPSKTNSNSKIHNPPPQSFSSSSSAQSSPSSRSYSSAPSSPIRTAPTTPSLNLTSKMRNLWNTSQSKSFLSNLNIGLATNFPLKNLNLHSKKSSSVVSADEEVWAAFGRDEYHNYIHHGDHTNYSNYSNQTNDVAAAIPIPKLSSPNGKPAKPLLYSAMGDTDANPLSGPSTQHAEYLISRVEGRFMGPDTSPIESPSREALAGGMLFGYGGGNGRLGNERMKGTYKNENEGVAVGNMRGTGDEIQGIVKSRNGRGREKMLPKKHNQKTWKYIHQSCKEMLDSMHLSKCDGEVTKVTGQENGNRFVGAEDCMDKVNDEDDDEGNEAERNNTEGHDGSDVFTDAYSGAGSGRYWGKYQHRHRLIHTESQDSMVEIYTSLPVSTSTDPSASCPFSRFGSRKQQDQKKTQMQMQHQLAKQSQKKSSAEITPVIPSSSSPDNSSTITANSHSGNHHESSDDTIKLENQNQASLESEIEDPLNEFILTPRKPLQESDFAYMHMRPKPRTNPDATPGNSLTIMPENGIGNTYQYCYPNNKANDDNEDARSSLDMEDSLYDDEKPQQKFKLRMPRAEAEYPDFGTMMDRDRDMYTDTDTDMEVYPSTPTQKTQTKATPSWSQKHEFDADAALEASLSSLSRLQYEYQLECLAGSQGSIVS</sequence>
<dbReference type="AlphaFoldDB" id="A0A4Z1KC25"/>
<feature type="compositionally biased region" description="Low complexity" evidence="1">
    <location>
        <begin position="464"/>
        <end position="473"/>
    </location>
</feature>
<proteinExistence type="predicted"/>
<feature type="region of interest" description="Disordered" evidence="1">
    <location>
        <begin position="628"/>
        <end position="648"/>
    </location>
</feature>
<dbReference type="EMBL" id="PQXO01001349">
    <property type="protein sequence ID" value="TGO81092.1"/>
    <property type="molecule type" value="Genomic_DNA"/>
</dbReference>
<gene>
    <name evidence="2" type="ORF">BPOR_1357g00010</name>
</gene>
<comment type="caution">
    <text evidence="2">The sequence shown here is derived from an EMBL/GenBank/DDBJ whole genome shotgun (WGS) entry which is preliminary data.</text>
</comment>
<organism evidence="2 3">
    <name type="scientific">Botrytis porri</name>
    <dbReference type="NCBI Taxonomy" id="87229"/>
    <lineage>
        <taxon>Eukaryota</taxon>
        <taxon>Fungi</taxon>
        <taxon>Dikarya</taxon>
        <taxon>Ascomycota</taxon>
        <taxon>Pezizomycotina</taxon>
        <taxon>Leotiomycetes</taxon>
        <taxon>Helotiales</taxon>
        <taxon>Sclerotiniaceae</taxon>
        <taxon>Botrytis</taxon>
    </lineage>
</organism>
<evidence type="ECO:0000313" key="3">
    <source>
        <dbReference type="Proteomes" id="UP000297280"/>
    </source>
</evidence>
<evidence type="ECO:0000256" key="1">
    <source>
        <dbReference type="SAM" id="MobiDB-lite"/>
    </source>
</evidence>
<evidence type="ECO:0000313" key="2">
    <source>
        <dbReference type="EMBL" id="TGO81092.1"/>
    </source>
</evidence>
<feature type="region of interest" description="Disordered" evidence="1">
    <location>
        <begin position="340"/>
        <end position="375"/>
    </location>
</feature>
<feature type="compositionally biased region" description="Low complexity" evidence="1">
    <location>
        <begin position="51"/>
        <end position="74"/>
    </location>
</feature>
<feature type="compositionally biased region" description="Basic and acidic residues" evidence="1">
    <location>
        <begin position="358"/>
        <end position="370"/>
    </location>
</feature>
<reference evidence="2 3" key="1">
    <citation type="submission" date="2017-12" db="EMBL/GenBank/DDBJ databases">
        <title>Comparative genomics of Botrytis spp.</title>
        <authorList>
            <person name="Valero-Jimenez C.A."/>
            <person name="Tapia P."/>
            <person name="Veloso J."/>
            <person name="Silva-Moreno E."/>
            <person name="Staats M."/>
            <person name="Valdes J.H."/>
            <person name="Van Kan J.A.L."/>
        </authorList>
    </citation>
    <scope>NUCLEOTIDE SEQUENCE [LARGE SCALE GENOMIC DNA]</scope>
    <source>
        <strain evidence="2 3">MUCL3349</strain>
    </source>
</reference>
<feature type="compositionally biased region" description="Polar residues" evidence="1">
    <location>
        <begin position="447"/>
        <end position="458"/>
    </location>
</feature>
<feature type="region of interest" description="Disordered" evidence="1">
    <location>
        <begin position="413"/>
        <end position="490"/>
    </location>
</feature>
<keyword evidence="3" id="KW-1185">Reference proteome</keyword>
<dbReference type="Proteomes" id="UP000297280">
    <property type="component" value="Unassembled WGS sequence"/>
</dbReference>
<accession>A0A4Z1KC25</accession>
<name>A0A4Z1KC25_9HELO</name>
<feature type="region of interest" description="Disordered" evidence="1">
    <location>
        <begin position="1"/>
        <end position="85"/>
    </location>
</feature>
<feature type="compositionally biased region" description="Low complexity" evidence="1">
    <location>
        <begin position="632"/>
        <end position="645"/>
    </location>
</feature>
<protein>
    <submittedName>
        <fullName evidence="2">Uncharacterized protein</fullName>
    </submittedName>
</protein>